<dbReference type="EnsemblPlants" id="evm.model.ctgX2.27">
    <property type="protein sequence ID" value="cds.evm.model.ctgX2.27"/>
    <property type="gene ID" value="evm.TU.ctgX2.27"/>
</dbReference>
<name>A0A803QRW1_CANSA</name>
<dbReference type="AlphaFoldDB" id="A0A803QRW1"/>
<sequence length="54" mass="6008">VEIGGSGVGQASQVLGSSKPWVEIRIKSWVPSLVQLRSRDPEWNLGFKLRVCAW</sequence>
<protein>
    <submittedName>
        <fullName evidence="1">Uncharacterized protein</fullName>
    </submittedName>
</protein>
<dbReference type="Proteomes" id="UP000596661">
    <property type="component" value="Unassembled WGS sequence"/>
</dbReference>
<evidence type="ECO:0000313" key="2">
    <source>
        <dbReference type="Proteomes" id="UP000596661"/>
    </source>
</evidence>
<evidence type="ECO:0000313" key="1">
    <source>
        <dbReference type="EnsemblPlants" id="cds.evm.model.ctgX2.27"/>
    </source>
</evidence>
<reference evidence="1" key="1">
    <citation type="submission" date="2021-03" db="UniProtKB">
        <authorList>
            <consortium name="EnsemblPlants"/>
        </authorList>
    </citation>
    <scope>IDENTIFICATION</scope>
</reference>
<proteinExistence type="predicted"/>
<keyword evidence="2" id="KW-1185">Reference proteome</keyword>
<organism evidence="1 2">
    <name type="scientific">Cannabis sativa</name>
    <name type="common">Hemp</name>
    <name type="synonym">Marijuana</name>
    <dbReference type="NCBI Taxonomy" id="3483"/>
    <lineage>
        <taxon>Eukaryota</taxon>
        <taxon>Viridiplantae</taxon>
        <taxon>Streptophyta</taxon>
        <taxon>Embryophyta</taxon>
        <taxon>Tracheophyta</taxon>
        <taxon>Spermatophyta</taxon>
        <taxon>Magnoliopsida</taxon>
        <taxon>eudicotyledons</taxon>
        <taxon>Gunneridae</taxon>
        <taxon>Pentapetalae</taxon>
        <taxon>rosids</taxon>
        <taxon>fabids</taxon>
        <taxon>Rosales</taxon>
        <taxon>Cannabaceae</taxon>
        <taxon>Cannabis</taxon>
    </lineage>
</organism>
<accession>A0A803QRW1</accession>
<dbReference type="Gramene" id="evm.model.ctgX2.27">
    <property type="protein sequence ID" value="cds.evm.model.ctgX2.27"/>
    <property type="gene ID" value="evm.TU.ctgX2.27"/>
</dbReference>